<dbReference type="Gene3D" id="1.20.1270.210">
    <property type="match status" value="1"/>
</dbReference>
<proteinExistence type="predicted"/>
<dbReference type="InterPro" id="IPR006944">
    <property type="entry name" value="Phage/GTA_portal"/>
</dbReference>
<dbReference type="InterPro" id="IPR006427">
    <property type="entry name" value="Portal_HK97"/>
</dbReference>
<accession>A0AB33TEM3</accession>
<dbReference type="RefSeq" id="WP_052536702.1">
    <property type="nucleotide sequence ID" value="NZ_CSUW01000016.1"/>
</dbReference>
<dbReference type="NCBIfam" id="TIGR01537">
    <property type="entry name" value="portal_HK97"/>
    <property type="match status" value="1"/>
</dbReference>
<reference evidence="2 3" key="1">
    <citation type="submission" date="2015-03" db="EMBL/GenBank/DDBJ databases">
        <authorList>
            <consortium name="Pathogen Informatics"/>
            <person name="Murphy D."/>
        </authorList>
    </citation>
    <scope>NUCLEOTIDE SEQUENCE [LARGE SCALE GENOMIC DNA]</scope>
    <source>
        <strain evidence="2 3">PAP036</strain>
    </source>
</reference>
<feature type="compositionally biased region" description="Acidic residues" evidence="1">
    <location>
        <begin position="405"/>
        <end position="435"/>
    </location>
</feature>
<feature type="region of interest" description="Disordered" evidence="1">
    <location>
        <begin position="371"/>
        <end position="435"/>
    </location>
</feature>
<sequence>MSFLSRIFTGAPAVEERAITSSSFVPTPAEDAAMNGMYGYGSMTPTGTREMQVAAFSACVTLLADTIAALPLVAYRRQGKTKVALDPQPVIVQQPYVENTIFDWVWMLVEALAVTGNGYGYITSRGPDDRPRGIMPVHPDCITVEMPDKDRWPNPNYYVEGSKVDRSDILHIKRYPIAGAALGLSPVQRAAAAVGIALAAERYGLNYFRDSANPSSVLETDLVLDATATKNLQQQWIASHGGRRRPAILSGGVKWRPIAISPNESQFLETRKYQRGEIAMLFRIPPHMIGDTEKTTSWGTGIEQQSTGFVRYTLRPWLTCIEQQLSALLPRGVFVKFDVNDLLRGDIKSLWTSYKAGRDAGVYSVNDIREREDMEPVEGGDIRLQPTNMAPLGWTPPDPPGTAEAEPEPEDDETPEEEPADEPDEDEEGTGQEDQ</sequence>
<comment type="caution">
    <text evidence="2">The sequence shown here is derived from an EMBL/GenBank/DDBJ whole genome shotgun (WGS) entry which is preliminary data.</text>
</comment>
<dbReference type="Pfam" id="PF04860">
    <property type="entry name" value="Phage_portal"/>
    <property type="match status" value="1"/>
</dbReference>
<dbReference type="Proteomes" id="UP000038487">
    <property type="component" value="Unassembled WGS sequence"/>
</dbReference>
<name>A0AB33TEM3_9MYCO</name>
<gene>
    <name evidence="2" type="ORF">ERS075527_05120</name>
</gene>
<dbReference type="Gene3D" id="3.30.1120.70">
    <property type="match status" value="1"/>
</dbReference>
<protein>
    <submittedName>
        <fullName evidence="2">Phage portal protein, HK97 family</fullName>
    </submittedName>
</protein>
<organism evidence="2 3">
    <name type="scientific">Mycobacteroides abscessus</name>
    <dbReference type="NCBI Taxonomy" id="36809"/>
    <lineage>
        <taxon>Bacteria</taxon>
        <taxon>Bacillati</taxon>
        <taxon>Actinomycetota</taxon>
        <taxon>Actinomycetes</taxon>
        <taxon>Mycobacteriales</taxon>
        <taxon>Mycobacteriaceae</taxon>
        <taxon>Mycobacteroides</taxon>
    </lineage>
</organism>
<evidence type="ECO:0000256" key="1">
    <source>
        <dbReference type="SAM" id="MobiDB-lite"/>
    </source>
</evidence>
<dbReference type="EMBL" id="CSUW01000016">
    <property type="protein sequence ID" value="CPT67224.1"/>
    <property type="molecule type" value="Genomic_DNA"/>
</dbReference>
<dbReference type="AlphaFoldDB" id="A0AB33TEM3"/>
<dbReference type="Gene3D" id="3.40.140.120">
    <property type="match status" value="1"/>
</dbReference>
<evidence type="ECO:0000313" key="3">
    <source>
        <dbReference type="Proteomes" id="UP000038487"/>
    </source>
</evidence>
<evidence type="ECO:0000313" key="2">
    <source>
        <dbReference type="EMBL" id="CPT67224.1"/>
    </source>
</evidence>